<evidence type="ECO:0000313" key="1">
    <source>
        <dbReference type="EMBL" id="GMT25788.1"/>
    </source>
</evidence>
<evidence type="ECO:0000313" key="3">
    <source>
        <dbReference type="Proteomes" id="UP001432322"/>
    </source>
</evidence>
<protein>
    <submittedName>
        <fullName evidence="2">Uncharacterized protein</fullName>
    </submittedName>
</protein>
<organism evidence="2 3">
    <name type="scientific">Pristionchus fissidentatus</name>
    <dbReference type="NCBI Taxonomy" id="1538716"/>
    <lineage>
        <taxon>Eukaryota</taxon>
        <taxon>Metazoa</taxon>
        <taxon>Ecdysozoa</taxon>
        <taxon>Nematoda</taxon>
        <taxon>Chromadorea</taxon>
        <taxon>Rhabditida</taxon>
        <taxon>Rhabditina</taxon>
        <taxon>Diplogasteromorpha</taxon>
        <taxon>Diplogasteroidea</taxon>
        <taxon>Neodiplogasteridae</taxon>
        <taxon>Pristionchus</taxon>
    </lineage>
</organism>
<dbReference type="EMBL" id="BTSY01000004">
    <property type="protein sequence ID" value="GMT25793.1"/>
    <property type="molecule type" value="Genomic_DNA"/>
</dbReference>
<keyword evidence="3" id="KW-1185">Reference proteome</keyword>
<proteinExistence type="predicted"/>
<name>A0AAV5W4Z3_9BILA</name>
<gene>
    <name evidence="1" type="ORF">PFISCL1PPCAC_17085</name>
    <name evidence="2" type="ORF">PFISCL1PPCAC_17090</name>
</gene>
<comment type="caution">
    <text evidence="2">The sequence shown here is derived from an EMBL/GenBank/DDBJ whole genome shotgun (WGS) entry which is preliminary data.</text>
</comment>
<feature type="non-terminal residue" evidence="2">
    <location>
        <position position="67"/>
    </location>
</feature>
<feature type="non-terminal residue" evidence="2">
    <location>
        <position position="1"/>
    </location>
</feature>
<reference evidence="2" key="1">
    <citation type="submission" date="2023-10" db="EMBL/GenBank/DDBJ databases">
        <title>Genome assembly of Pristionchus species.</title>
        <authorList>
            <person name="Yoshida K."/>
            <person name="Sommer R.J."/>
        </authorList>
    </citation>
    <scope>NUCLEOTIDE SEQUENCE</scope>
    <source>
        <strain evidence="2">RS5133</strain>
    </source>
</reference>
<sequence>PRVAMKPHGAEEDREGEDFITLNHHRIDFIWSKEECSYYNQTVCANDDVLMLIGFKYHTRDRAMVFY</sequence>
<evidence type="ECO:0000313" key="2">
    <source>
        <dbReference type="EMBL" id="GMT25793.1"/>
    </source>
</evidence>
<dbReference type="Proteomes" id="UP001432322">
    <property type="component" value="Unassembled WGS sequence"/>
</dbReference>
<dbReference type="EMBL" id="BTSY01000004">
    <property type="protein sequence ID" value="GMT25788.1"/>
    <property type="molecule type" value="Genomic_DNA"/>
</dbReference>
<dbReference type="AlphaFoldDB" id="A0AAV5W4Z3"/>
<accession>A0AAV5W4Z3</accession>